<proteinExistence type="predicted"/>
<protein>
    <submittedName>
        <fullName evidence="1">Uncharacterized protein</fullName>
    </submittedName>
</protein>
<organism evidence="1 2">
    <name type="scientific">Candidatus Sungbacteria bacterium RIFCSPLOWO2_02_FULL_48_13b</name>
    <dbReference type="NCBI Taxonomy" id="1802283"/>
    <lineage>
        <taxon>Bacteria</taxon>
        <taxon>Candidatus Sungiibacteriota</taxon>
    </lineage>
</organism>
<name>A0A1G2LEL0_9BACT</name>
<evidence type="ECO:0000313" key="1">
    <source>
        <dbReference type="EMBL" id="OHA10073.1"/>
    </source>
</evidence>
<reference evidence="1 2" key="1">
    <citation type="journal article" date="2016" name="Nat. Commun.">
        <title>Thousands of microbial genomes shed light on interconnected biogeochemical processes in an aquifer system.</title>
        <authorList>
            <person name="Anantharaman K."/>
            <person name="Brown C.T."/>
            <person name="Hug L.A."/>
            <person name="Sharon I."/>
            <person name="Castelle C.J."/>
            <person name="Probst A.J."/>
            <person name="Thomas B.C."/>
            <person name="Singh A."/>
            <person name="Wilkins M.J."/>
            <person name="Karaoz U."/>
            <person name="Brodie E.L."/>
            <person name="Williams K.H."/>
            <person name="Hubbard S.S."/>
            <person name="Banfield J.F."/>
        </authorList>
    </citation>
    <scope>NUCLEOTIDE SEQUENCE [LARGE SCALE GENOMIC DNA]</scope>
</reference>
<comment type="caution">
    <text evidence="1">The sequence shown here is derived from an EMBL/GenBank/DDBJ whole genome shotgun (WGS) entry which is preliminary data.</text>
</comment>
<dbReference type="Proteomes" id="UP000179052">
    <property type="component" value="Unassembled WGS sequence"/>
</dbReference>
<sequence>MRTRFCQNYFLGKRISQNLGWLLFLYFVRAEKGLGRNAGGFALLKSCLRKRIMLQYKYLKFQFYG</sequence>
<evidence type="ECO:0000313" key="2">
    <source>
        <dbReference type="Proteomes" id="UP000179052"/>
    </source>
</evidence>
<dbReference type="STRING" id="1802283.A3H71_01495"/>
<gene>
    <name evidence="1" type="ORF">A3H71_01495</name>
</gene>
<dbReference type="EMBL" id="MHQV01000042">
    <property type="protein sequence ID" value="OHA10073.1"/>
    <property type="molecule type" value="Genomic_DNA"/>
</dbReference>
<accession>A0A1G2LEL0</accession>
<dbReference type="AlphaFoldDB" id="A0A1G2LEL0"/>